<gene>
    <name evidence="2" type="ORF">H9Q79_16760</name>
</gene>
<dbReference type="Gene3D" id="3.20.20.210">
    <property type="match status" value="1"/>
</dbReference>
<dbReference type="RefSeq" id="WP_249328768.1">
    <property type="nucleotide sequence ID" value="NZ_CP060635.1"/>
</dbReference>
<protein>
    <recommendedName>
        <fullName evidence="1">Uroporphyrinogen decarboxylase (URO-D) domain-containing protein</fullName>
    </recommendedName>
</protein>
<organism evidence="2 3">
    <name type="scientific">Wansuia hejianensis</name>
    <dbReference type="NCBI Taxonomy" id="2763667"/>
    <lineage>
        <taxon>Bacteria</taxon>
        <taxon>Bacillati</taxon>
        <taxon>Bacillota</taxon>
        <taxon>Clostridia</taxon>
        <taxon>Lachnospirales</taxon>
        <taxon>Lachnospiraceae</taxon>
        <taxon>Wansuia</taxon>
    </lineage>
</organism>
<feature type="domain" description="Uroporphyrinogen decarboxylase (URO-D)" evidence="1">
    <location>
        <begin position="96"/>
        <end position="341"/>
    </location>
</feature>
<evidence type="ECO:0000313" key="2">
    <source>
        <dbReference type="EMBL" id="QNM08490.1"/>
    </source>
</evidence>
<dbReference type="KEGG" id="whj:H9Q79_16760"/>
<dbReference type="AlphaFoldDB" id="A0A7G9GCF8"/>
<evidence type="ECO:0000259" key="1">
    <source>
        <dbReference type="Pfam" id="PF01208"/>
    </source>
</evidence>
<dbReference type="InterPro" id="IPR052024">
    <property type="entry name" value="Methanogen_methyltrans"/>
</dbReference>
<evidence type="ECO:0000313" key="3">
    <source>
        <dbReference type="Proteomes" id="UP000515860"/>
    </source>
</evidence>
<reference evidence="2 3" key="1">
    <citation type="submission" date="2020-08" db="EMBL/GenBank/DDBJ databases">
        <authorList>
            <person name="Liu C."/>
            <person name="Sun Q."/>
        </authorList>
    </citation>
    <scope>NUCLEOTIDE SEQUENCE [LARGE SCALE GENOMIC DNA]</scope>
    <source>
        <strain evidence="2 3">NSJ-29</strain>
    </source>
</reference>
<sequence length="346" mass="39586">MMNERERFTRCAFGQDLDMLPVQCDFSGSGLKHFLASKGITNVSDLELLPFFPNHVLYAYMNGAVLQMKTKNFGGKAVITDEWGCDWDTSQDLFYCSHPIPDWEDYEKYVFPDPWAPGYLDYTEKLVKEYAETHIVTAYHFCCLFERAYILRGFENVLADFIEEEELVSDLLDRITDFHVELAKRYIQLGVNCGRTVDDYGSQIGMIMSPPMWRKYIKPRLARIIAVYRNAGLPVIHHSCGNITPIIEDLIEIGVNVLNPVQPNVMDIQELADQYGKRLTFFGGICNQNVIPFLKPEEIDANVKHVTEILGRNGRYIISPSNGVGMDAPLENVEAYCRAALKYRHI</sequence>
<dbReference type="PANTHER" id="PTHR47099">
    <property type="entry name" value="METHYLCOBAMIDE:COM METHYLTRANSFERASE MTBA"/>
    <property type="match status" value="1"/>
</dbReference>
<proteinExistence type="predicted"/>
<dbReference type="EMBL" id="CP060635">
    <property type="protein sequence ID" value="QNM08490.1"/>
    <property type="molecule type" value="Genomic_DNA"/>
</dbReference>
<dbReference type="InterPro" id="IPR038071">
    <property type="entry name" value="UROD/MetE-like_sf"/>
</dbReference>
<dbReference type="GO" id="GO:0006779">
    <property type="term" value="P:porphyrin-containing compound biosynthetic process"/>
    <property type="evidence" value="ECO:0007669"/>
    <property type="project" value="InterPro"/>
</dbReference>
<dbReference type="SUPFAM" id="SSF51726">
    <property type="entry name" value="UROD/MetE-like"/>
    <property type="match status" value="1"/>
</dbReference>
<dbReference type="Proteomes" id="UP000515860">
    <property type="component" value="Chromosome"/>
</dbReference>
<dbReference type="Pfam" id="PF01208">
    <property type="entry name" value="URO-D"/>
    <property type="match status" value="1"/>
</dbReference>
<accession>A0A7G9GCF8</accession>
<dbReference type="PANTHER" id="PTHR47099:SF1">
    <property type="entry name" value="METHYLCOBAMIDE:COM METHYLTRANSFERASE MTBA"/>
    <property type="match status" value="1"/>
</dbReference>
<name>A0A7G9GCF8_9FIRM</name>
<keyword evidence="3" id="KW-1185">Reference proteome</keyword>
<dbReference type="InterPro" id="IPR000257">
    <property type="entry name" value="Uroporphyrinogen_deCOase"/>
</dbReference>
<dbReference type="GO" id="GO:0004853">
    <property type="term" value="F:uroporphyrinogen decarboxylase activity"/>
    <property type="evidence" value="ECO:0007669"/>
    <property type="project" value="InterPro"/>
</dbReference>